<evidence type="ECO:0000256" key="4">
    <source>
        <dbReference type="ARBA" id="ARBA00023012"/>
    </source>
</evidence>
<dbReference type="SMART" id="SM00342">
    <property type="entry name" value="HTH_ARAC"/>
    <property type="match status" value="1"/>
</dbReference>
<dbReference type="InterPro" id="IPR018060">
    <property type="entry name" value="HTH_AraC"/>
</dbReference>
<keyword evidence="12" id="KW-1185">Reference proteome</keyword>
<dbReference type="Pfam" id="PF17853">
    <property type="entry name" value="GGDEF_2"/>
    <property type="match status" value="1"/>
</dbReference>
<dbReference type="Pfam" id="PF12833">
    <property type="entry name" value="HTH_18"/>
    <property type="match status" value="1"/>
</dbReference>
<dbReference type="PROSITE" id="PS01124">
    <property type="entry name" value="HTH_ARAC_FAMILY_2"/>
    <property type="match status" value="1"/>
</dbReference>
<dbReference type="InterPro" id="IPR001789">
    <property type="entry name" value="Sig_transdc_resp-reg_receiver"/>
</dbReference>
<dbReference type="PROSITE" id="PS50110">
    <property type="entry name" value="RESPONSE_REGULATORY"/>
    <property type="match status" value="1"/>
</dbReference>
<dbReference type="InterPro" id="IPR011006">
    <property type="entry name" value="CheY-like_superfamily"/>
</dbReference>
<protein>
    <submittedName>
        <fullName evidence="11">Response regulator transcription factor</fullName>
    </submittedName>
</protein>
<evidence type="ECO:0000256" key="2">
    <source>
        <dbReference type="ARBA" id="ARBA00022490"/>
    </source>
</evidence>
<dbReference type="InterPro" id="IPR009057">
    <property type="entry name" value="Homeodomain-like_sf"/>
</dbReference>
<evidence type="ECO:0000256" key="7">
    <source>
        <dbReference type="ARBA" id="ARBA00023163"/>
    </source>
</evidence>
<proteinExistence type="predicted"/>
<name>A0ABT8VK62_9BACL</name>
<keyword evidence="4" id="KW-0902">Two-component regulatory system</keyword>
<evidence type="ECO:0000256" key="3">
    <source>
        <dbReference type="ARBA" id="ARBA00022553"/>
    </source>
</evidence>
<dbReference type="Gene3D" id="1.10.10.60">
    <property type="entry name" value="Homeodomain-like"/>
    <property type="match status" value="2"/>
</dbReference>
<comment type="subcellular location">
    <subcellularLocation>
        <location evidence="1">Cytoplasm</location>
    </subcellularLocation>
</comment>
<dbReference type="InterPro" id="IPR041522">
    <property type="entry name" value="CdaR_GGDEF"/>
</dbReference>
<dbReference type="SMART" id="SM00448">
    <property type="entry name" value="REC"/>
    <property type="match status" value="1"/>
</dbReference>
<gene>
    <name evidence="11" type="ORF">Q3C12_30750</name>
</gene>
<accession>A0ABT8VK62</accession>
<evidence type="ECO:0000259" key="10">
    <source>
        <dbReference type="PROSITE" id="PS50110"/>
    </source>
</evidence>
<keyword evidence="5" id="KW-0805">Transcription regulation</keyword>
<dbReference type="Proteomes" id="UP001168883">
    <property type="component" value="Unassembled WGS sequence"/>
</dbReference>
<reference evidence="11" key="1">
    <citation type="submission" date="2023-07" db="EMBL/GenBank/DDBJ databases">
        <authorList>
            <person name="Aktuganov G."/>
            <person name="Boyko T."/>
            <person name="Delegan Y."/>
            <person name="Galimzianova N."/>
            <person name="Gilvanova E."/>
            <person name="Korobov V."/>
            <person name="Kuzmina L."/>
            <person name="Melentiev A."/>
            <person name="Milman P."/>
            <person name="Ryabova A."/>
            <person name="Stupak E."/>
            <person name="Yasakov T."/>
            <person name="Zharikova N."/>
            <person name="Zhurenko E."/>
        </authorList>
    </citation>
    <scope>NUCLEOTIDE SEQUENCE</scope>
    <source>
        <strain evidence="11">IB-739</strain>
    </source>
</reference>
<feature type="modified residue" description="4-aspartylphosphate" evidence="8">
    <location>
        <position position="55"/>
    </location>
</feature>
<evidence type="ECO:0000256" key="1">
    <source>
        <dbReference type="ARBA" id="ARBA00004496"/>
    </source>
</evidence>
<dbReference type="InterPro" id="IPR020449">
    <property type="entry name" value="Tscrpt_reg_AraC-type_HTH"/>
</dbReference>
<dbReference type="RefSeq" id="WP_302881208.1">
    <property type="nucleotide sequence ID" value="NZ_JAUMKJ010000063.1"/>
</dbReference>
<evidence type="ECO:0000256" key="8">
    <source>
        <dbReference type="PROSITE-ProRule" id="PRU00169"/>
    </source>
</evidence>
<dbReference type="SUPFAM" id="SSF52172">
    <property type="entry name" value="CheY-like"/>
    <property type="match status" value="1"/>
</dbReference>
<dbReference type="InterPro" id="IPR051552">
    <property type="entry name" value="HptR"/>
</dbReference>
<comment type="caution">
    <text evidence="11">The sequence shown here is derived from an EMBL/GenBank/DDBJ whole genome shotgun (WGS) entry which is preliminary data.</text>
</comment>
<dbReference type="CDD" id="cd17536">
    <property type="entry name" value="REC_YesN-like"/>
    <property type="match status" value="1"/>
</dbReference>
<evidence type="ECO:0000256" key="6">
    <source>
        <dbReference type="ARBA" id="ARBA00023125"/>
    </source>
</evidence>
<organism evidence="11 12">
    <name type="scientific">Paenibacillus ehimensis</name>
    <dbReference type="NCBI Taxonomy" id="79264"/>
    <lineage>
        <taxon>Bacteria</taxon>
        <taxon>Bacillati</taxon>
        <taxon>Bacillota</taxon>
        <taxon>Bacilli</taxon>
        <taxon>Bacillales</taxon>
        <taxon>Paenibacillaceae</taxon>
        <taxon>Paenibacillus</taxon>
    </lineage>
</organism>
<dbReference type="Pfam" id="PF00072">
    <property type="entry name" value="Response_reg"/>
    <property type="match status" value="1"/>
</dbReference>
<feature type="domain" description="HTH araC/xylS-type" evidence="9">
    <location>
        <begin position="430"/>
        <end position="528"/>
    </location>
</feature>
<keyword evidence="6" id="KW-0238">DNA-binding</keyword>
<keyword evidence="7" id="KW-0804">Transcription</keyword>
<dbReference type="EMBL" id="JAUMKJ010000063">
    <property type="protein sequence ID" value="MDO3681377.1"/>
    <property type="molecule type" value="Genomic_DNA"/>
</dbReference>
<dbReference type="SUPFAM" id="SSF46689">
    <property type="entry name" value="Homeodomain-like"/>
    <property type="match status" value="2"/>
</dbReference>
<keyword evidence="2" id="KW-0963">Cytoplasm</keyword>
<dbReference type="Gene3D" id="3.40.50.2300">
    <property type="match status" value="1"/>
</dbReference>
<sequence>MYRVFLVDDEPFIMEGLAYLIDWERHGLQIVGKAGDGAEALEALAGEPIDILITDIQMPRMNGLELIRSVRELQPDVKFIILSGYNDFDYVKEGVTLGIENYLLKPVNTEELIRTLTGTVAKIEQSVYKEESIKRHLEIIRDNLLYRWVTAAIEPEELRNREELLGIRLGLPGYVVGTVKLLFDQEQAEPAEVSSRAETIAAVRTYCQRTVQSYGPEQAVFADLEGDLVLLAGLNDGDADRIRFVRFMAELQAAIRERWGLPLLATVGEASKGDASAHRSYRTAKRMQDYYVLAPHDGPLVYEAPAPTAAAEPAAPAQAELAHFCKLLSAGKKDEALAWVREAFARLRETEGLAPSDIQNTAMAVLAAAVHHANLMRQEHEGVIGDYKHLFSQVIKPQTMQELEELVERFVDRVLCASGAAEREYSPVIRQVLLEVERRYGDELSLKTLSQAFHMNPVYLGQLFHKETGETFSDYINKYRLAQAKALLVESNLKTSDISVRVGYTDTSYFYKQFRKYYGFSPTEYRNWSKLGGG</sequence>
<evidence type="ECO:0000313" key="12">
    <source>
        <dbReference type="Proteomes" id="UP001168883"/>
    </source>
</evidence>
<evidence type="ECO:0000313" key="11">
    <source>
        <dbReference type="EMBL" id="MDO3681377.1"/>
    </source>
</evidence>
<feature type="domain" description="Response regulatory" evidence="10">
    <location>
        <begin position="3"/>
        <end position="120"/>
    </location>
</feature>
<dbReference type="PANTHER" id="PTHR42713">
    <property type="entry name" value="HISTIDINE KINASE-RELATED"/>
    <property type="match status" value="1"/>
</dbReference>
<keyword evidence="3 8" id="KW-0597">Phosphoprotein</keyword>
<dbReference type="PRINTS" id="PR00032">
    <property type="entry name" value="HTHARAC"/>
</dbReference>
<evidence type="ECO:0000259" key="9">
    <source>
        <dbReference type="PROSITE" id="PS01124"/>
    </source>
</evidence>
<dbReference type="PANTHER" id="PTHR42713:SF3">
    <property type="entry name" value="TRANSCRIPTIONAL REGULATORY PROTEIN HPTR"/>
    <property type="match status" value="1"/>
</dbReference>
<evidence type="ECO:0000256" key="5">
    <source>
        <dbReference type="ARBA" id="ARBA00023015"/>
    </source>
</evidence>